<proteinExistence type="inferred from homology"/>
<feature type="region of interest" description="Disordered" evidence="4">
    <location>
        <begin position="147"/>
        <end position="173"/>
    </location>
</feature>
<dbReference type="PANTHER" id="PTHR31233">
    <property type="entry name" value="BICAUDAL D FAMILY MEMBER"/>
    <property type="match status" value="1"/>
</dbReference>
<comment type="similarity">
    <text evidence="1">Belongs to the BicD family.</text>
</comment>
<organism evidence="5 6">
    <name type="scientific">Ranitomeya imitator</name>
    <name type="common">mimic poison frog</name>
    <dbReference type="NCBI Taxonomy" id="111125"/>
    <lineage>
        <taxon>Eukaryota</taxon>
        <taxon>Metazoa</taxon>
        <taxon>Chordata</taxon>
        <taxon>Craniata</taxon>
        <taxon>Vertebrata</taxon>
        <taxon>Euteleostomi</taxon>
        <taxon>Amphibia</taxon>
        <taxon>Batrachia</taxon>
        <taxon>Anura</taxon>
        <taxon>Neobatrachia</taxon>
        <taxon>Hyloidea</taxon>
        <taxon>Dendrobatidae</taxon>
        <taxon>Dendrobatinae</taxon>
        <taxon>Ranitomeya</taxon>
    </lineage>
</organism>
<evidence type="ECO:0000313" key="5">
    <source>
        <dbReference type="EMBL" id="CAJ0935652.1"/>
    </source>
</evidence>
<evidence type="ECO:0000313" key="6">
    <source>
        <dbReference type="Proteomes" id="UP001176940"/>
    </source>
</evidence>
<sequence length="803" mass="91996">MRNRLAVKSGRNHWAGEAFQKQTELVRLRITWQGMQLAFPSHCSVSLLESNVVCTANGTSVSYRLICRFSSSGISTMNREDVTALRAELDRVSAELQETTEEKFQAAQYGLAVLEENAELKQKYCDLESDCDALKQELTQMKEALAEAHSNQKRTAADGESREESLLKETASREAKLTGKIDELQNEVRQMKAFITNTSAENERLALVIQSLKKRRCSDTDNDPDRCSVAVWSLESCHTDRSPATNDAGNQGKHRESQVTDKDKVQLREEIKRCKIREMRHFQDFSELEEENITLLKQASVLKENQVDYESIKHELKRKDEEIDILNGQLDELVRLKDIAERQLEEALESLKSEREQKNELRRELSSYLSYDSIGNIQTNFEDQNEEEFDSGYNSGGLNKSSGEILMSTPRNSDIFHPGPKLASDLFTELSLTEIQKLKQQLLQVLRSYQPWDRKLPHAPHTGARTTRGLRKVDREKANMELNMQEVRRNLDEISKDLCNEQQRNADLVEKMKTLQKSANPRHQLDNGDISVCTCGQEGAEVLQLEKELKEVKERYELCEKRHQEEKQEWEVGKQVVVEELDTSAKSESDDRGLMSVLQEELRAARRLYYDFQSKLNLAQDELLSFIEELAHLYNHVCMRNNLTPNRVMLDYFRDGKGAKLHFRKRKSSDFFGKLLVNSDLDMTTSLHSGERSPLSSPDSSVGSDFGDSAREPLSITHLIAIVKDQIKHLQGALSVAWHHTSLETITSEMDKEKEVLVEEIMKLKALLSTKREQIATLRTVLKANKQVHFVLIRAPGFIVFIF</sequence>
<feature type="region of interest" description="Disordered" evidence="4">
    <location>
        <begin position="687"/>
        <end position="706"/>
    </location>
</feature>
<dbReference type="InterPro" id="IPR018477">
    <property type="entry name" value="BICD"/>
</dbReference>
<name>A0ABN9L823_9NEOB</name>
<protein>
    <submittedName>
        <fullName evidence="5">Uncharacterized protein</fullName>
    </submittedName>
</protein>
<dbReference type="Proteomes" id="UP001176940">
    <property type="component" value="Unassembled WGS sequence"/>
</dbReference>
<reference evidence="5" key="1">
    <citation type="submission" date="2023-07" db="EMBL/GenBank/DDBJ databases">
        <authorList>
            <person name="Stuckert A."/>
        </authorList>
    </citation>
    <scope>NUCLEOTIDE SEQUENCE</scope>
</reference>
<evidence type="ECO:0000256" key="4">
    <source>
        <dbReference type="SAM" id="MobiDB-lite"/>
    </source>
</evidence>
<evidence type="ECO:0000256" key="3">
    <source>
        <dbReference type="SAM" id="Coils"/>
    </source>
</evidence>
<feature type="region of interest" description="Disordered" evidence="4">
    <location>
        <begin position="239"/>
        <end position="262"/>
    </location>
</feature>
<comment type="caution">
    <text evidence="5">The sequence shown here is derived from an EMBL/GenBank/DDBJ whole genome shotgun (WGS) entry which is preliminary data.</text>
</comment>
<dbReference type="EMBL" id="CAUEEQ010011450">
    <property type="protein sequence ID" value="CAJ0935652.1"/>
    <property type="molecule type" value="Genomic_DNA"/>
</dbReference>
<gene>
    <name evidence="5" type="ORF">RIMI_LOCUS6389671</name>
</gene>
<dbReference type="PANTHER" id="PTHR31233:SF10">
    <property type="entry name" value="BICD CARGO ADAPTOR 2"/>
    <property type="match status" value="1"/>
</dbReference>
<feature type="compositionally biased region" description="Basic and acidic residues" evidence="4">
    <location>
        <begin position="253"/>
        <end position="262"/>
    </location>
</feature>
<accession>A0ABN9L823</accession>
<dbReference type="Pfam" id="PF09730">
    <property type="entry name" value="BicD"/>
    <property type="match status" value="2"/>
</dbReference>
<keyword evidence="6" id="KW-1185">Reference proteome</keyword>
<feature type="compositionally biased region" description="Low complexity" evidence="4">
    <location>
        <begin position="692"/>
        <end position="706"/>
    </location>
</feature>
<evidence type="ECO:0000256" key="2">
    <source>
        <dbReference type="ARBA" id="ARBA00023054"/>
    </source>
</evidence>
<feature type="compositionally biased region" description="Basic and acidic residues" evidence="4">
    <location>
        <begin position="155"/>
        <end position="173"/>
    </location>
</feature>
<feature type="coiled-coil region" evidence="3">
    <location>
        <begin position="470"/>
        <end position="497"/>
    </location>
</feature>
<feature type="coiled-coil region" evidence="3">
    <location>
        <begin position="285"/>
        <end position="364"/>
    </location>
</feature>
<keyword evidence="2 3" id="KW-0175">Coiled coil</keyword>
<feature type="coiled-coil region" evidence="3">
    <location>
        <begin position="535"/>
        <end position="569"/>
    </location>
</feature>
<evidence type="ECO:0000256" key="1">
    <source>
        <dbReference type="ARBA" id="ARBA00010061"/>
    </source>
</evidence>